<keyword evidence="3" id="KW-1185">Reference proteome</keyword>
<dbReference type="GO" id="GO:0015288">
    <property type="term" value="F:porin activity"/>
    <property type="evidence" value="ECO:0007669"/>
    <property type="project" value="InterPro"/>
</dbReference>
<name>K0CHA6_ALCDB</name>
<dbReference type="Pfam" id="PF13609">
    <property type="entry name" value="Porin_4"/>
    <property type="match status" value="1"/>
</dbReference>
<organism evidence="2 3">
    <name type="scientific">Alcanivorax dieselolei (strain DSM 16502 / CGMCC 1.3690 / MCCC 1A00001 / B-5)</name>
    <name type="common">Alloalcanivorax dieselolei</name>
    <dbReference type="NCBI Taxonomy" id="930169"/>
    <lineage>
        <taxon>Bacteria</taxon>
        <taxon>Pseudomonadati</taxon>
        <taxon>Pseudomonadota</taxon>
        <taxon>Gammaproteobacteria</taxon>
        <taxon>Oceanospirillales</taxon>
        <taxon>Alcanivoracaceae</taxon>
        <taxon>Alloalcanivorax</taxon>
    </lineage>
</organism>
<protein>
    <submittedName>
        <fullName evidence="2">Porin Gram-negative type</fullName>
    </submittedName>
</protein>
<evidence type="ECO:0000259" key="1">
    <source>
        <dbReference type="Pfam" id="PF13609"/>
    </source>
</evidence>
<sequence length="394" mass="42599">MISTKEYLRHTFTLLIFLLATLSSSICWPASISTDFDNDPDTKESLEIYGKVRLSIDYADSDLNGAPERPSQGLTDGSTGISSNATLIGFRGSYGIKNQPYTVVWQMEQTVDVDTSANNTLANRDTYLGLRTPIGVFRVGRMDTPYKKMALANSLYVSTVADPFAILGKGSAGGSRMDLRGANSLYWNGEVAGVKLAAQYALDQDSGDYTLPDGSSVNGTDGYIDDNDADMYSTSIFYTVSNLTLSGAYSKYSEIHGGKLEGWRLGVRYMLGNSLLGGIYEEMDADDEVASGTLSRSAHGIYIQHRILPRTTIGAQWMHANESKLAAGDDDADQFTVAIHQQIFNPLVVYFATTITRNGENGAYRSGDYAHGDLIATAPGGDPLAVSVGAEFIF</sequence>
<dbReference type="SUPFAM" id="SSF56935">
    <property type="entry name" value="Porins"/>
    <property type="match status" value="1"/>
</dbReference>
<evidence type="ECO:0000313" key="3">
    <source>
        <dbReference type="Proteomes" id="UP000006286"/>
    </source>
</evidence>
<accession>K0CHA6</accession>
<dbReference type="EMBL" id="CP003466">
    <property type="protein sequence ID" value="AFT71127.1"/>
    <property type="molecule type" value="Genomic_DNA"/>
</dbReference>
<gene>
    <name evidence="2" type="ordered locus">B5T_02859</name>
</gene>
<dbReference type="OrthoDB" id="8173690at2"/>
<dbReference type="KEGG" id="adi:B5T_02859"/>
<dbReference type="InterPro" id="IPR023614">
    <property type="entry name" value="Porin_dom_sf"/>
</dbReference>
<evidence type="ECO:0000313" key="2">
    <source>
        <dbReference type="EMBL" id="AFT71127.1"/>
    </source>
</evidence>
<reference evidence="2 3" key="1">
    <citation type="journal article" date="2012" name="J. Bacteriol.">
        <title>Complete genome sequence of Alcanivorax dieselolei type strain B5.</title>
        <authorList>
            <person name="Lai Q."/>
            <person name="Li W."/>
            <person name="Shao Z."/>
        </authorList>
    </citation>
    <scope>NUCLEOTIDE SEQUENCE [LARGE SCALE GENOMIC DNA]</scope>
    <source>
        <strain evidence="3">DSM 16502 / CGMCC 1.3690 / B-5</strain>
    </source>
</reference>
<dbReference type="HOGENOM" id="CLU_699485_0_0_6"/>
<dbReference type="PATRIC" id="fig|930169.3.peg.2818"/>
<dbReference type="InterPro" id="IPR033900">
    <property type="entry name" value="Gram_neg_porin_domain"/>
</dbReference>
<proteinExistence type="predicted"/>
<dbReference type="AlphaFoldDB" id="K0CHA6"/>
<dbReference type="STRING" id="930169.B5T_02859"/>
<feature type="domain" description="Porin" evidence="1">
    <location>
        <begin position="45"/>
        <end position="352"/>
    </location>
</feature>
<dbReference type="GO" id="GO:0016020">
    <property type="term" value="C:membrane"/>
    <property type="evidence" value="ECO:0007669"/>
    <property type="project" value="InterPro"/>
</dbReference>
<dbReference type="Gene3D" id="2.40.160.10">
    <property type="entry name" value="Porin"/>
    <property type="match status" value="1"/>
</dbReference>
<dbReference type="eggNOG" id="COG3203">
    <property type="taxonomic scope" value="Bacteria"/>
</dbReference>
<dbReference type="Proteomes" id="UP000006286">
    <property type="component" value="Chromosome"/>
</dbReference>